<feature type="transmembrane region" description="Helical" evidence="1">
    <location>
        <begin position="251"/>
        <end position="274"/>
    </location>
</feature>
<evidence type="ECO:0000256" key="1">
    <source>
        <dbReference type="SAM" id="Phobius"/>
    </source>
</evidence>
<dbReference type="OrthoDB" id="3560543at2759"/>
<organism evidence="2 3">
    <name type="scientific">Fusarium solani</name>
    <name type="common">Filamentous fungus</name>
    <dbReference type="NCBI Taxonomy" id="169388"/>
    <lineage>
        <taxon>Eukaryota</taxon>
        <taxon>Fungi</taxon>
        <taxon>Dikarya</taxon>
        <taxon>Ascomycota</taxon>
        <taxon>Pezizomycotina</taxon>
        <taxon>Sordariomycetes</taxon>
        <taxon>Hypocreomycetidae</taxon>
        <taxon>Hypocreales</taxon>
        <taxon>Nectriaceae</taxon>
        <taxon>Fusarium</taxon>
        <taxon>Fusarium solani species complex</taxon>
    </lineage>
</organism>
<keyword evidence="3" id="KW-1185">Reference proteome</keyword>
<comment type="caution">
    <text evidence="2">The sequence shown here is derived from an EMBL/GenBank/DDBJ whole genome shotgun (WGS) entry which is preliminary data.</text>
</comment>
<protein>
    <submittedName>
        <fullName evidence="2">Uncharacterized protein</fullName>
    </submittedName>
</protein>
<proteinExistence type="predicted"/>
<keyword evidence="1" id="KW-0472">Membrane</keyword>
<evidence type="ECO:0000313" key="2">
    <source>
        <dbReference type="EMBL" id="KAH7268247.1"/>
    </source>
</evidence>
<dbReference type="EMBL" id="JAGTJS010000005">
    <property type="protein sequence ID" value="KAH7268247.1"/>
    <property type="molecule type" value="Genomic_DNA"/>
</dbReference>
<sequence>MSAITSVQNPSPNFIAGRQYRNRARGVNYAQPRRPVPRIASSSESPRIEDETLALLARQIAKTDAIVLDLTVEAFRVMAEQDADLWSSLEEVDYQQEIVTAQVARRQILEIQGGRLAFGRQYLSDEAVILFWDRAISVLMVLCRTGVQGNEGNLAVALRNAAPLFASASRLPDLIMKADAAKLLKPEHAATIRERLLKLEDLWDSVQIPLTEQGLEFTPWHDLRDRMDEARRQGSGGVVARHNPSLIVSSTLWLLFITTTLGAVPMSYFAYGYADHSLGSVKSSDFWFLVQSCLTQLFGLWAAWTSMTNTQARSIWRGALLVLTALITAVAPVVFVFAPSPWGDFLAWVGSAFQAYFSMQIAIDTASGRWV</sequence>
<feature type="transmembrane region" description="Helical" evidence="1">
    <location>
        <begin position="286"/>
        <end position="307"/>
    </location>
</feature>
<reference evidence="2" key="1">
    <citation type="journal article" date="2021" name="Nat. Commun.">
        <title>Genetic determinants of endophytism in the Arabidopsis root mycobiome.</title>
        <authorList>
            <person name="Mesny F."/>
            <person name="Miyauchi S."/>
            <person name="Thiergart T."/>
            <person name="Pickel B."/>
            <person name="Atanasova L."/>
            <person name="Karlsson M."/>
            <person name="Huettel B."/>
            <person name="Barry K.W."/>
            <person name="Haridas S."/>
            <person name="Chen C."/>
            <person name="Bauer D."/>
            <person name="Andreopoulos W."/>
            <person name="Pangilinan J."/>
            <person name="LaButti K."/>
            <person name="Riley R."/>
            <person name="Lipzen A."/>
            <person name="Clum A."/>
            <person name="Drula E."/>
            <person name="Henrissat B."/>
            <person name="Kohler A."/>
            <person name="Grigoriev I.V."/>
            <person name="Martin F.M."/>
            <person name="Hacquard S."/>
        </authorList>
    </citation>
    <scope>NUCLEOTIDE SEQUENCE</scope>
    <source>
        <strain evidence="2">FSSC 5 MPI-SDFR-AT-0091</strain>
    </source>
</reference>
<feature type="transmembrane region" description="Helical" evidence="1">
    <location>
        <begin position="319"/>
        <end position="339"/>
    </location>
</feature>
<gene>
    <name evidence="2" type="ORF">B0J15DRAFT_578303</name>
</gene>
<keyword evidence="1" id="KW-0812">Transmembrane</keyword>
<name>A0A9P9KTI9_FUSSL</name>
<evidence type="ECO:0000313" key="3">
    <source>
        <dbReference type="Proteomes" id="UP000736672"/>
    </source>
</evidence>
<dbReference type="AlphaFoldDB" id="A0A9P9KTI9"/>
<dbReference type="Proteomes" id="UP000736672">
    <property type="component" value="Unassembled WGS sequence"/>
</dbReference>
<keyword evidence="1" id="KW-1133">Transmembrane helix</keyword>
<accession>A0A9P9KTI9</accession>